<name>A0A7R8YRD3_HERIL</name>
<dbReference type="GO" id="GO:0005634">
    <property type="term" value="C:nucleus"/>
    <property type="evidence" value="ECO:0007669"/>
    <property type="project" value="TreeGrafter"/>
</dbReference>
<dbReference type="CDD" id="cd06526">
    <property type="entry name" value="metazoan_ACD"/>
    <property type="match status" value="1"/>
</dbReference>
<dbReference type="Gene3D" id="2.60.40.790">
    <property type="match status" value="1"/>
</dbReference>
<evidence type="ECO:0000256" key="4">
    <source>
        <dbReference type="SAM" id="MobiDB-lite"/>
    </source>
</evidence>
<dbReference type="AlphaFoldDB" id="A0A7R8YRD3"/>
<keyword evidence="7" id="KW-1185">Reference proteome</keyword>
<protein>
    <recommendedName>
        <fullName evidence="5">SHSP domain-containing protein</fullName>
    </recommendedName>
</protein>
<dbReference type="GO" id="GO:0009408">
    <property type="term" value="P:response to heat"/>
    <property type="evidence" value="ECO:0007669"/>
    <property type="project" value="TreeGrafter"/>
</dbReference>
<dbReference type="OMA" id="TRPRNIC"/>
<dbReference type="OrthoDB" id="1431247at2759"/>
<dbReference type="InterPro" id="IPR002068">
    <property type="entry name" value="A-crystallin/Hsp20_dom"/>
</dbReference>
<reference evidence="6 7" key="1">
    <citation type="submission" date="2020-11" db="EMBL/GenBank/DDBJ databases">
        <authorList>
            <person name="Wallbank WR R."/>
            <person name="Pardo Diaz C."/>
            <person name="Kozak K."/>
            <person name="Martin S."/>
            <person name="Jiggins C."/>
            <person name="Moest M."/>
            <person name="Warren A I."/>
            <person name="Generalovic N T."/>
            <person name="Byers J.R.P. K."/>
            <person name="Montejo-Kovacevich G."/>
            <person name="Yen C E."/>
        </authorList>
    </citation>
    <scope>NUCLEOTIDE SEQUENCE [LARGE SCALE GENOMIC DNA]</scope>
</reference>
<dbReference type="InParanoid" id="A0A7R8YRD3"/>
<dbReference type="PRINTS" id="PR00299">
    <property type="entry name" value="ACRYSTALLIN"/>
</dbReference>
<dbReference type="EMBL" id="LR899010">
    <property type="protein sequence ID" value="CAD7082731.1"/>
    <property type="molecule type" value="Genomic_DNA"/>
</dbReference>
<evidence type="ECO:0000313" key="7">
    <source>
        <dbReference type="Proteomes" id="UP000594454"/>
    </source>
</evidence>
<dbReference type="PANTHER" id="PTHR45640:SF13">
    <property type="entry name" value="HEAT SHOCK PROTEIN 22-RELATED"/>
    <property type="match status" value="1"/>
</dbReference>
<feature type="region of interest" description="Disordered" evidence="4">
    <location>
        <begin position="128"/>
        <end position="194"/>
    </location>
</feature>
<feature type="compositionally biased region" description="Polar residues" evidence="4">
    <location>
        <begin position="130"/>
        <end position="139"/>
    </location>
</feature>
<dbReference type="InterPro" id="IPR008978">
    <property type="entry name" value="HSP20-like_chaperone"/>
</dbReference>
<dbReference type="InterPro" id="IPR001436">
    <property type="entry name" value="Alpha-crystallin/sHSP_animal"/>
</dbReference>
<dbReference type="GO" id="GO:0042026">
    <property type="term" value="P:protein refolding"/>
    <property type="evidence" value="ECO:0007669"/>
    <property type="project" value="TreeGrafter"/>
</dbReference>
<organism evidence="6 7">
    <name type="scientific">Hermetia illucens</name>
    <name type="common">Black soldier fly</name>
    <dbReference type="NCBI Taxonomy" id="343691"/>
    <lineage>
        <taxon>Eukaryota</taxon>
        <taxon>Metazoa</taxon>
        <taxon>Ecdysozoa</taxon>
        <taxon>Arthropoda</taxon>
        <taxon>Hexapoda</taxon>
        <taxon>Insecta</taxon>
        <taxon>Pterygota</taxon>
        <taxon>Neoptera</taxon>
        <taxon>Endopterygota</taxon>
        <taxon>Diptera</taxon>
        <taxon>Brachycera</taxon>
        <taxon>Stratiomyomorpha</taxon>
        <taxon>Stratiomyidae</taxon>
        <taxon>Hermetiinae</taxon>
        <taxon>Hermetia</taxon>
    </lineage>
</organism>
<dbReference type="GO" id="GO:0051082">
    <property type="term" value="F:unfolded protein binding"/>
    <property type="evidence" value="ECO:0007669"/>
    <property type="project" value="TreeGrafter"/>
</dbReference>
<accession>A0A7R8YRD3</accession>
<dbReference type="SUPFAM" id="SSF49764">
    <property type="entry name" value="HSP20-like chaperones"/>
    <property type="match status" value="1"/>
</dbReference>
<dbReference type="PROSITE" id="PS01031">
    <property type="entry name" value="SHSP"/>
    <property type="match status" value="1"/>
</dbReference>
<dbReference type="Pfam" id="PF00011">
    <property type="entry name" value="HSP20"/>
    <property type="match status" value="1"/>
</dbReference>
<feature type="domain" description="SHSP" evidence="5">
    <location>
        <begin position="55"/>
        <end position="163"/>
    </location>
</feature>
<dbReference type="Proteomes" id="UP000594454">
    <property type="component" value="Chromosome 2"/>
</dbReference>
<gene>
    <name evidence="6" type="ORF">HERILL_LOCUS5743</name>
</gene>
<keyword evidence="1" id="KW-0346">Stress response</keyword>
<evidence type="ECO:0000256" key="2">
    <source>
        <dbReference type="PROSITE-ProRule" id="PRU00285"/>
    </source>
</evidence>
<evidence type="ECO:0000259" key="5">
    <source>
        <dbReference type="PROSITE" id="PS01031"/>
    </source>
</evidence>
<evidence type="ECO:0000256" key="1">
    <source>
        <dbReference type="ARBA" id="ARBA00023016"/>
    </source>
</evidence>
<feature type="compositionally biased region" description="Basic and acidic residues" evidence="4">
    <location>
        <begin position="149"/>
        <end position="170"/>
    </location>
</feature>
<evidence type="ECO:0000313" key="6">
    <source>
        <dbReference type="EMBL" id="CAD7082731.1"/>
    </source>
</evidence>
<dbReference type="PANTHER" id="PTHR45640">
    <property type="entry name" value="HEAT SHOCK PROTEIN HSP-12.2-RELATED"/>
    <property type="match status" value="1"/>
</dbReference>
<evidence type="ECO:0000256" key="3">
    <source>
        <dbReference type="RuleBase" id="RU003616"/>
    </source>
</evidence>
<comment type="similarity">
    <text evidence="2 3">Belongs to the small heat shock protein (HSP20) family.</text>
</comment>
<dbReference type="GO" id="GO:0005737">
    <property type="term" value="C:cytoplasm"/>
    <property type="evidence" value="ECO:0007669"/>
    <property type="project" value="TreeGrafter"/>
</dbReference>
<proteinExistence type="inferred from homology"/>
<sequence>MSIISNLIDLAAELANPTYWDNDDDDFILGTRPRNICRLERLPLQRLGLSQYRKRPYSLRKSNKVHDTFKDGFQVSVDVQQFKPSEITVKTVDNMVVIEGKHEEREDDHGIISRHFVRRCPLPEGYDPNDVTSSLSSDGILTVKAPKPPKKDAQAKERIIQIEHTGPSDKSEEDGVADKSKKKRKQANGVAEIN</sequence>